<dbReference type="Proteomes" id="UP000238296">
    <property type="component" value="Unassembled WGS sequence"/>
</dbReference>
<name>A0A2S8BFR9_9MYCO</name>
<dbReference type="EMBL" id="PPEA01000626">
    <property type="protein sequence ID" value="PQM45521.1"/>
    <property type="molecule type" value="Genomic_DNA"/>
</dbReference>
<comment type="caution">
    <text evidence="1">The sequence shown here is derived from an EMBL/GenBank/DDBJ whole genome shotgun (WGS) entry which is preliminary data.</text>
</comment>
<dbReference type="AlphaFoldDB" id="A0A2S8BFR9"/>
<gene>
    <name evidence="1" type="ORF">C1Y40_04320</name>
</gene>
<sequence length="45" mass="5114">MDWRFAATVGGWLARPAPPTTDYTRRQVIDELANAAKPPNRWCGR</sequence>
<accession>A0A2S8BFR9</accession>
<organism evidence="1 2">
    <name type="scientific">Mycobacterium talmoniae</name>
    <dbReference type="NCBI Taxonomy" id="1858794"/>
    <lineage>
        <taxon>Bacteria</taxon>
        <taxon>Bacillati</taxon>
        <taxon>Actinomycetota</taxon>
        <taxon>Actinomycetes</taxon>
        <taxon>Mycobacteriales</taxon>
        <taxon>Mycobacteriaceae</taxon>
        <taxon>Mycobacterium</taxon>
    </lineage>
</organism>
<protein>
    <submittedName>
        <fullName evidence="1">Uncharacterized protein</fullName>
    </submittedName>
</protein>
<evidence type="ECO:0000313" key="1">
    <source>
        <dbReference type="EMBL" id="PQM45521.1"/>
    </source>
</evidence>
<evidence type="ECO:0000313" key="2">
    <source>
        <dbReference type="Proteomes" id="UP000238296"/>
    </source>
</evidence>
<proteinExistence type="predicted"/>
<reference evidence="1 2" key="1">
    <citation type="journal article" date="2017" name="Int. J. Syst. Evol. Microbiol.">
        <title>Mycobacterium talmoniae sp. nov., a slowly growing mycobacterium isolated from human respiratory samples.</title>
        <authorList>
            <person name="Davidson R.M."/>
            <person name="DeGroote M.A."/>
            <person name="Marola J.L."/>
            <person name="Buss S."/>
            <person name="Jones V."/>
            <person name="McNeil M.R."/>
            <person name="Freifeld A.G."/>
            <person name="Elaine Epperson L."/>
            <person name="Hasan N.A."/>
            <person name="Jackson M."/>
            <person name="Iwen P.C."/>
            <person name="Salfinger M."/>
            <person name="Strong M."/>
        </authorList>
    </citation>
    <scope>NUCLEOTIDE SEQUENCE [LARGE SCALE GENOMIC DNA]</scope>
    <source>
        <strain evidence="1 2">ATCC BAA-2683</strain>
    </source>
</reference>